<dbReference type="PANTHER" id="PTHR12970:SF1">
    <property type="entry name" value="PROTEASOME ASSEMBLY CHAPERONE 2"/>
    <property type="match status" value="1"/>
</dbReference>
<evidence type="ECO:0000256" key="3">
    <source>
        <dbReference type="ARBA" id="ARBA00025745"/>
    </source>
</evidence>
<dbReference type="PANTHER" id="PTHR12970">
    <property type="entry name" value="PROTEASOME ASSEMBLY CHAPERONE 2"/>
    <property type="match status" value="1"/>
</dbReference>
<dbReference type="PIRSF" id="PIRSF010044">
    <property type="entry name" value="UCP010044"/>
    <property type="match status" value="1"/>
</dbReference>
<organism evidence="5 6">
    <name type="scientific">Elliptochloris bilobata</name>
    <dbReference type="NCBI Taxonomy" id="381761"/>
    <lineage>
        <taxon>Eukaryota</taxon>
        <taxon>Viridiplantae</taxon>
        <taxon>Chlorophyta</taxon>
        <taxon>core chlorophytes</taxon>
        <taxon>Trebouxiophyceae</taxon>
        <taxon>Trebouxiophyceae incertae sedis</taxon>
        <taxon>Elliptochloris clade</taxon>
        <taxon>Elliptochloris</taxon>
    </lineage>
</organism>
<dbReference type="InterPro" id="IPR016562">
    <property type="entry name" value="Proteasome_assmbl_chp_2_euk"/>
</dbReference>
<evidence type="ECO:0000256" key="1">
    <source>
        <dbReference type="ARBA" id="ARBA00019186"/>
    </source>
</evidence>
<accession>A0AAW1QNH5</accession>
<evidence type="ECO:0000313" key="5">
    <source>
        <dbReference type="EMBL" id="KAK9822681.1"/>
    </source>
</evidence>
<dbReference type="Proteomes" id="UP001445335">
    <property type="component" value="Unassembled WGS sequence"/>
</dbReference>
<keyword evidence="2 4" id="KW-0143">Chaperone</keyword>
<dbReference type="GO" id="GO:0005829">
    <property type="term" value="C:cytosol"/>
    <property type="evidence" value="ECO:0007669"/>
    <property type="project" value="TreeGrafter"/>
</dbReference>
<evidence type="ECO:0000256" key="2">
    <source>
        <dbReference type="ARBA" id="ARBA00023186"/>
    </source>
</evidence>
<proteinExistence type="inferred from homology"/>
<comment type="subunit">
    <text evidence="4">Forms a heterodimer with PSMG1.</text>
</comment>
<dbReference type="GO" id="GO:0005634">
    <property type="term" value="C:nucleus"/>
    <property type="evidence" value="ECO:0007669"/>
    <property type="project" value="TreeGrafter"/>
</dbReference>
<comment type="function">
    <text evidence="4">Chaperone protein which promotes assembly of the 20S proteasome as part of a heterodimer with PSMG1.</text>
</comment>
<dbReference type="InterPro" id="IPR019151">
    <property type="entry name" value="Proteasome_assmbl_chaperone_2"/>
</dbReference>
<dbReference type="Gene3D" id="3.40.50.10900">
    <property type="entry name" value="PAC-like subunit"/>
    <property type="match status" value="1"/>
</dbReference>
<keyword evidence="6" id="KW-1185">Reference proteome</keyword>
<dbReference type="AlphaFoldDB" id="A0AAW1QNH5"/>
<gene>
    <name evidence="5" type="ORF">WJX81_008350</name>
</gene>
<dbReference type="SUPFAM" id="SSF159659">
    <property type="entry name" value="Cgl1923-like"/>
    <property type="match status" value="1"/>
</dbReference>
<dbReference type="Pfam" id="PF09754">
    <property type="entry name" value="PAC2"/>
    <property type="match status" value="1"/>
</dbReference>
<reference evidence="5 6" key="1">
    <citation type="journal article" date="2024" name="Nat. Commun.">
        <title>Phylogenomics reveals the evolutionary origins of lichenization in chlorophyte algae.</title>
        <authorList>
            <person name="Puginier C."/>
            <person name="Libourel C."/>
            <person name="Otte J."/>
            <person name="Skaloud P."/>
            <person name="Haon M."/>
            <person name="Grisel S."/>
            <person name="Petersen M."/>
            <person name="Berrin J.G."/>
            <person name="Delaux P.M."/>
            <person name="Dal Grande F."/>
            <person name="Keller J."/>
        </authorList>
    </citation>
    <scope>NUCLEOTIDE SEQUENCE [LARGE SCALE GENOMIC DNA]</scope>
    <source>
        <strain evidence="5 6">SAG 245.80</strain>
    </source>
</reference>
<protein>
    <recommendedName>
        <fullName evidence="1 4">Proteasome assembly chaperone 2</fullName>
    </recommendedName>
</protein>
<dbReference type="GO" id="GO:0043248">
    <property type="term" value="P:proteasome assembly"/>
    <property type="evidence" value="ECO:0007669"/>
    <property type="project" value="TreeGrafter"/>
</dbReference>
<dbReference type="EMBL" id="JALJOU010000085">
    <property type="protein sequence ID" value="KAK9822681.1"/>
    <property type="molecule type" value="Genomic_DNA"/>
</dbReference>
<evidence type="ECO:0000313" key="6">
    <source>
        <dbReference type="Proteomes" id="UP001445335"/>
    </source>
</evidence>
<sequence>MELHNTGSEAADLRGKTLVLPAVTIGNVGQLAADLLINTLLLPCAGSVQEPSLLPCVGLGAYDRDAAGTLSTEMQLYADPAQSWAIVQQRSPPAAGRQEAFAASLTDFVAEAGVCQVLLLASADAALRGDEQLASPAVRFSATSEAAAAAARELRFVELEDPAGEQPSAQSMLPPWPLWRALKACGVPVLLLMWHASEGDNTADALVLATAAAQALEKLQGAAIAAGPGGPGGGGADGGAAGGWAWVAPRSWGAALYGSKRVLY</sequence>
<name>A0AAW1QNH5_9CHLO</name>
<evidence type="ECO:0000256" key="4">
    <source>
        <dbReference type="PIRNR" id="PIRNR010044"/>
    </source>
</evidence>
<comment type="caution">
    <text evidence="5">The sequence shown here is derived from an EMBL/GenBank/DDBJ whole genome shotgun (WGS) entry which is preliminary data.</text>
</comment>
<dbReference type="InterPro" id="IPR038389">
    <property type="entry name" value="PSMG2_sf"/>
</dbReference>
<comment type="similarity">
    <text evidence="3 4">Belongs to the PSMG2 family.</text>
</comment>